<evidence type="ECO:0000313" key="1">
    <source>
        <dbReference type="EMBL" id="MBX45694.1"/>
    </source>
</evidence>
<organism evidence="1">
    <name type="scientific">Rhizophora mucronata</name>
    <name type="common">Asiatic mangrove</name>
    <dbReference type="NCBI Taxonomy" id="61149"/>
    <lineage>
        <taxon>Eukaryota</taxon>
        <taxon>Viridiplantae</taxon>
        <taxon>Streptophyta</taxon>
        <taxon>Embryophyta</taxon>
        <taxon>Tracheophyta</taxon>
        <taxon>Spermatophyta</taxon>
        <taxon>Magnoliopsida</taxon>
        <taxon>eudicotyledons</taxon>
        <taxon>Gunneridae</taxon>
        <taxon>Pentapetalae</taxon>
        <taxon>rosids</taxon>
        <taxon>fabids</taxon>
        <taxon>Malpighiales</taxon>
        <taxon>Rhizophoraceae</taxon>
        <taxon>Rhizophora</taxon>
    </lineage>
</organism>
<accession>A0A2P2NTD4</accession>
<name>A0A2P2NTD4_RHIMU</name>
<reference evidence="1" key="1">
    <citation type="submission" date="2018-02" db="EMBL/GenBank/DDBJ databases">
        <title>Rhizophora mucronata_Transcriptome.</title>
        <authorList>
            <person name="Meera S.P."/>
            <person name="Sreeshan A."/>
            <person name="Augustine A."/>
        </authorList>
    </citation>
    <scope>NUCLEOTIDE SEQUENCE</scope>
    <source>
        <tissue evidence="1">Leaf</tissue>
    </source>
</reference>
<proteinExistence type="predicted"/>
<dbReference type="EMBL" id="GGEC01065210">
    <property type="protein sequence ID" value="MBX45694.1"/>
    <property type="molecule type" value="Transcribed_RNA"/>
</dbReference>
<protein>
    <submittedName>
        <fullName evidence="1">Uncharacterized protein</fullName>
    </submittedName>
</protein>
<sequence length="67" mass="7776">MDLLSSNTAQRKIIETPADFSTAMWHSQTEKIGFYIYQSKKYVIKPSCLQNFRTKAAKVDDEFPTKK</sequence>
<dbReference type="AlphaFoldDB" id="A0A2P2NTD4"/>